<reference evidence="7 8" key="1">
    <citation type="submission" date="2019-03" db="EMBL/GenBank/DDBJ databases">
        <title>Genomic Encyclopedia of Type Strains, Phase IV (KMG-IV): sequencing the most valuable type-strain genomes for metagenomic binning, comparative biology and taxonomic classification.</title>
        <authorList>
            <person name="Goeker M."/>
        </authorList>
    </citation>
    <scope>NUCLEOTIDE SEQUENCE [LARGE SCALE GENOMIC DNA]</scope>
    <source>
        <strain evidence="7 8">DSM 21667</strain>
    </source>
</reference>
<evidence type="ECO:0000256" key="1">
    <source>
        <dbReference type="ARBA" id="ARBA00004141"/>
    </source>
</evidence>
<proteinExistence type="predicted"/>
<accession>A0A4R6Z543</accession>
<feature type="domain" description="NfeD-like C-terminal" evidence="6">
    <location>
        <begin position="93"/>
        <end position="148"/>
    </location>
</feature>
<dbReference type="EMBL" id="SNZH01000003">
    <property type="protein sequence ID" value="TDR46679.1"/>
    <property type="molecule type" value="Genomic_DNA"/>
</dbReference>
<organism evidence="7 8">
    <name type="scientific">Tahibacter aquaticus</name>
    <dbReference type="NCBI Taxonomy" id="520092"/>
    <lineage>
        <taxon>Bacteria</taxon>
        <taxon>Pseudomonadati</taxon>
        <taxon>Pseudomonadota</taxon>
        <taxon>Gammaproteobacteria</taxon>
        <taxon>Lysobacterales</taxon>
        <taxon>Rhodanobacteraceae</taxon>
        <taxon>Tahibacter</taxon>
    </lineage>
</organism>
<protein>
    <recommendedName>
        <fullName evidence="6">NfeD-like C-terminal domain-containing protein</fullName>
    </recommendedName>
</protein>
<evidence type="ECO:0000256" key="5">
    <source>
        <dbReference type="SAM" id="Phobius"/>
    </source>
</evidence>
<name>A0A4R6Z543_9GAMM</name>
<evidence type="ECO:0000256" key="2">
    <source>
        <dbReference type="ARBA" id="ARBA00022692"/>
    </source>
</evidence>
<evidence type="ECO:0000259" key="6">
    <source>
        <dbReference type="Pfam" id="PF01957"/>
    </source>
</evidence>
<evidence type="ECO:0000256" key="3">
    <source>
        <dbReference type="ARBA" id="ARBA00022989"/>
    </source>
</evidence>
<keyword evidence="3 5" id="KW-1133">Transmembrane helix</keyword>
<keyword evidence="2 5" id="KW-0812">Transmembrane</keyword>
<dbReference type="OrthoDB" id="9810336at2"/>
<comment type="subcellular location">
    <subcellularLocation>
        <location evidence="1">Membrane</location>
        <topology evidence="1">Multi-pass membrane protein</topology>
    </subcellularLocation>
</comment>
<dbReference type="AlphaFoldDB" id="A0A4R6Z543"/>
<dbReference type="Gene3D" id="2.40.50.140">
    <property type="entry name" value="Nucleic acid-binding proteins"/>
    <property type="match status" value="1"/>
</dbReference>
<dbReference type="GO" id="GO:0005886">
    <property type="term" value="C:plasma membrane"/>
    <property type="evidence" value="ECO:0007669"/>
    <property type="project" value="TreeGrafter"/>
</dbReference>
<feature type="transmembrane region" description="Helical" evidence="5">
    <location>
        <begin position="54"/>
        <end position="75"/>
    </location>
</feature>
<evidence type="ECO:0000256" key="4">
    <source>
        <dbReference type="ARBA" id="ARBA00023136"/>
    </source>
</evidence>
<feature type="transmembrane region" description="Helical" evidence="5">
    <location>
        <begin position="6"/>
        <end position="23"/>
    </location>
</feature>
<dbReference type="InterPro" id="IPR012340">
    <property type="entry name" value="NA-bd_OB-fold"/>
</dbReference>
<keyword evidence="4 5" id="KW-0472">Membrane</keyword>
<evidence type="ECO:0000313" key="8">
    <source>
        <dbReference type="Proteomes" id="UP000295293"/>
    </source>
</evidence>
<dbReference type="InterPro" id="IPR052165">
    <property type="entry name" value="Membrane_assoc_protease"/>
</dbReference>
<sequence length="152" mass="16289">MKETFDVSLTMLWWTAAFVLIAAEMLLPGFFLLWIGLAAAGVGALLLLSPALSLPVQIVVFAVLSVIACVGCWRFSRRGLRSETRSPTLNRRAEQLIGQCYVLDSAIENGRGKARVGDSLWLVEGPDLPAGAQVSVVSVDGATLYVQPAAQD</sequence>
<dbReference type="Pfam" id="PF01957">
    <property type="entry name" value="NfeD"/>
    <property type="match status" value="1"/>
</dbReference>
<dbReference type="RefSeq" id="WP_133817811.1">
    <property type="nucleotide sequence ID" value="NZ_SNZH01000003.1"/>
</dbReference>
<dbReference type="Proteomes" id="UP000295293">
    <property type="component" value="Unassembled WGS sequence"/>
</dbReference>
<keyword evidence="8" id="KW-1185">Reference proteome</keyword>
<gene>
    <name evidence="7" type="ORF">DFR29_103215</name>
</gene>
<dbReference type="PANTHER" id="PTHR33507:SF3">
    <property type="entry name" value="INNER MEMBRANE PROTEIN YBBJ"/>
    <property type="match status" value="1"/>
</dbReference>
<dbReference type="InterPro" id="IPR002810">
    <property type="entry name" value="NfeD-like_C"/>
</dbReference>
<comment type="caution">
    <text evidence="7">The sequence shown here is derived from an EMBL/GenBank/DDBJ whole genome shotgun (WGS) entry which is preliminary data.</text>
</comment>
<dbReference type="PANTHER" id="PTHR33507">
    <property type="entry name" value="INNER MEMBRANE PROTEIN YBBJ"/>
    <property type="match status" value="1"/>
</dbReference>
<evidence type="ECO:0000313" key="7">
    <source>
        <dbReference type="EMBL" id="TDR46679.1"/>
    </source>
</evidence>